<accession>X1DB26</accession>
<name>X1DB26_9ZZZZ</name>
<sequence>MIYKIGLTSTSDYKNYYTIKIDTEIQTVECSCIGCVIHGYCKHIKFYKRLIKKLLHENPGFEREKHGL</sequence>
<comment type="caution">
    <text evidence="2">The sequence shown here is derived from an EMBL/GenBank/DDBJ whole genome shotgun (WGS) entry which is preliminary data.</text>
</comment>
<dbReference type="InterPro" id="IPR007527">
    <property type="entry name" value="Znf_SWIM"/>
</dbReference>
<protein>
    <recommendedName>
        <fullName evidence="1">SWIM-type domain-containing protein</fullName>
    </recommendedName>
</protein>
<organism evidence="2">
    <name type="scientific">marine sediment metagenome</name>
    <dbReference type="NCBI Taxonomy" id="412755"/>
    <lineage>
        <taxon>unclassified sequences</taxon>
        <taxon>metagenomes</taxon>
        <taxon>ecological metagenomes</taxon>
    </lineage>
</organism>
<evidence type="ECO:0000259" key="1">
    <source>
        <dbReference type="PROSITE" id="PS50966"/>
    </source>
</evidence>
<dbReference type="GO" id="GO:0008270">
    <property type="term" value="F:zinc ion binding"/>
    <property type="evidence" value="ECO:0007669"/>
    <property type="project" value="InterPro"/>
</dbReference>
<evidence type="ECO:0000313" key="2">
    <source>
        <dbReference type="EMBL" id="GAH02284.1"/>
    </source>
</evidence>
<proteinExistence type="predicted"/>
<dbReference type="AlphaFoldDB" id="X1DB26"/>
<reference evidence="2" key="1">
    <citation type="journal article" date="2014" name="Front. Microbiol.">
        <title>High frequency of phylogenetically diverse reductive dehalogenase-homologous genes in deep subseafloor sedimentary metagenomes.</title>
        <authorList>
            <person name="Kawai M."/>
            <person name="Futagami T."/>
            <person name="Toyoda A."/>
            <person name="Takaki Y."/>
            <person name="Nishi S."/>
            <person name="Hori S."/>
            <person name="Arai W."/>
            <person name="Tsubouchi T."/>
            <person name="Morono Y."/>
            <person name="Uchiyama I."/>
            <person name="Ito T."/>
            <person name="Fujiyama A."/>
            <person name="Inagaki F."/>
            <person name="Takami H."/>
        </authorList>
    </citation>
    <scope>NUCLEOTIDE SEQUENCE</scope>
    <source>
        <strain evidence="2">Expedition CK06-06</strain>
    </source>
</reference>
<dbReference type="PROSITE" id="PS50966">
    <property type="entry name" value="ZF_SWIM"/>
    <property type="match status" value="1"/>
</dbReference>
<feature type="domain" description="SWIM-type" evidence="1">
    <location>
        <begin position="17"/>
        <end position="52"/>
    </location>
</feature>
<dbReference type="EMBL" id="BART01028196">
    <property type="protein sequence ID" value="GAH02284.1"/>
    <property type="molecule type" value="Genomic_DNA"/>
</dbReference>
<gene>
    <name evidence="2" type="ORF">S01H4_49789</name>
</gene>